<dbReference type="Proteomes" id="UP000324233">
    <property type="component" value="Chromosome"/>
</dbReference>
<name>A0A5B9W2S3_9BACT</name>
<accession>A0A5B9W2S3</accession>
<dbReference type="InterPro" id="IPR013830">
    <property type="entry name" value="SGNH_hydro"/>
</dbReference>
<dbReference type="GO" id="GO:0016788">
    <property type="term" value="F:hydrolase activity, acting on ester bonds"/>
    <property type="evidence" value="ECO:0007669"/>
    <property type="project" value="UniProtKB-ARBA"/>
</dbReference>
<reference evidence="2 3" key="1">
    <citation type="submission" date="2019-08" db="EMBL/GenBank/DDBJ databases">
        <title>Deep-cultivation of Planctomycetes and their phenomic and genomic characterization uncovers novel biology.</title>
        <authorList>
            <person name="Wiegand S."/>
            <person name="Jogler M."/>
            <person name="Boedeker C."/>
            <person name="Pinto D."/>
            <person name="Vollmers J."/>
            <person name="Rivas-Marin E."/>
            <person name="Kohn T."/>
            <person name="Peeters S.H."/>
            <person name="Heuer A."/>
            <person name="Rast P."/>
            <person name="Oberbeckmann S."/>
            <person name="Bunk B."/>
            <person name="Jeske O."/>
            <person name="Meyerdierks A."/>
            <person name="Storesund J.E."/>
            <person name="Kallscheuer N."/>
            <person name="Luecker S."/>
            <person name="Lage O.M."/>
            <person name="Pohl T."/>
            <person name="Merkel B.J."/>
            <person name="Hornburger P."/>
            <person name="Mueller R.-W."/>
            <person name="Bruemmer F."/>
            <person name="Labrenz M."/>
            <person name="Spormann A.M."/>
            <person name="Op den Camp H."/>
            <person name="Overmann J."/>
            <person name="Amann R."/>
            <person name="Jetten M.S.M."/>
            <person name="Mascher T."/>
            <person name="Medema M.H."/>
            <person name="Devos D.P."/>
            <person name="Kaster A.-K."/>
            <person name="Ovreas L."/>
            <person name="Rohde M."/>
            <person name="Galperin M.Y."/>
            <person name="Jogler C."/>
        </authorList>
    </citation>
    <scope>NUCLEOTIDE SEQUENCE [LARGE SCALE GENOMIC DNA]</scope>
    <source>
        <strain evidence="2 3">OJF2</strain>
    </source>
</reference>
<feature type="domain" description="SGNH hydrolase-type esterase" evidence="1">
    <location>
        <begin position="7"/>
        <end position="93"/>
    </location>
</feature>
<dbReference type="Pfam" id="PF13472">
    <property type="entry name" value="Lipase_GDSL_2"/>
    <property type="match status" value="1"/>
</dbReference>
<dbReference type="Gene3D" id="3.40.50.1110">
    <property type="entry name" value="SGNH hydrolase"/>
    <property type="match status" value="1"/>
</dbReference>
<evidence type="ECO:0000313" key="3">
    <source>
        <dbReference type="Proteomes" id="UP000324233"/>
    </source>
</evidence>
<proteinExistence type="predicted"/>
<dbReference type="EMBL" id="CP042997">
    <property type="protein sequence ID" value="QEH34537.1"/>
    <property type="molecule type" value="Genomic_DNA"/>
</dbReference>
<dbReference type="SUPFAM" id="SSF52266">
    <property type="entry name" value="SGNH hydrolase"/>
    <property type="match status" value="1"/>
</dbReference>
<organism evidence="2 3">
    <name type="scientific">Aquisphaera giovannonii</name>
    <dbReference type="NCBI Taxonomy" id="406548"/>
    <lineage>
        <taxon>Bacteria</taxon>
        <taxon>Pseudomonadati</taxon>
        <taxon>Planctomycetota</taxon>
        <taxon>Planctomycetia</taxon>
        <taxon>Isosphaerales</taxon>
        <taxon>Isosphaeraceae</taxon>
        <taxon>Aquisphaera</taxon>
    </lineage>
</organism>
<dbReference type="OrthoDB" id="2513075at2"/>
<protein>
    <recommendedName>
        <fullName evidence="1">SGNH hydrolase-type esterase domain-containing protein</fullName>
    </recommendedName>
</protein>
<dbReference type="InterPro" id="IPR036514">
    <property type="entry name" value="SGNH_hydro_sf"/>
</dbReference>
<dbReference type="KEGG" id="agv:OJF2_30770"/>
<sequence length="104" mass="11826">MLVAGDFADFVRVIRSRLPKTEIVFIGSSPAPVRWGQADKNRELNRLVREMALSMPRVTFVDAFDVPLGPDGQARPELFVEDRLHFSPEGYRLLADRVRPFLAD</sequence>
<evidence type="ECO:0000313" key="2">
    <source>
        <dbReference type="EMBL" id="QEH34537.1"/>
    </source>
</evidence>
<keyword evidence="3" id="KW-1185">Reference proteome</keyword>
<gene>
    <name evidence="2" type="ORF">OJF2_30770</name>
</gene>
<dbReference type="AlphaFoldDB" id="A0A5B9W2S3"/>
<evidence type="ECO:0000259" key="1">
    <source>
        <dbReference type="Pfam" id="PF13472"/>
    </source>
</evidence>